<dbReference type="InterPro" id="IPR025737">
    <property type="entry name" value="FApF"/>
</dbReference>
<dbReference type="AlphaFoldDB" id="A0A401UDD9"/>
<evidence type="ECO:0000313" key="1">
    <source>
        <dbReference type="EMBL" id="GCC52862.1"/>
    </source>
</evidence>
<dbReference type="Proteomes" id="UP000288227">
    <property type="component" value="Unassembled WGS sequence"/>
</dbReference>
<accession>A0A401UDD9</accession>
<comment type="caution">
    <text evidence="1">The sequence shown here is derived from an EMBL/GenBank/DDBJ whole genome shotgun (WGS) entry which is preliminary data.</text>
</comment>
<gene>
    <name evidence="1" type="ORF">SanaruYs_31010</name>
</gene>
<protein>
    <submittedName>
        <fullName evidence="1">Transporter</fullName>
    </submittedName>
</protein>
<proteinExistence type="predicted"/>
<name>A0A401UDD9_9BACT</name>
<reference evidence="1 2" key="1">
    <citation type="submission" date="2018-11" db="EMBL/GenBank/DDBJ databases">
        <title>Chryseotalea sanarue gen. nov., sp., nov., a member of the family Cytophagaceae, isolated from a brackish lake in Hamamatsu Japan.</title>
        <authorList>
            <person name="Maejima Y."/>
            <person name="Iino T."/>
            <person name="Muraguchi Y."/>
            <person name="Fukuda K."/>
            <person name="Ohkuma M."/>
            <person name="Moriuchi R."/>
            <person name="Dohra H."/>
            <person name="Kimbara K."/>
            <person name="Shintani M."/>
        </authorList>
    </citation>
    <scope>NUCLEOTIDE SEQUENCE [LARGE SCALE GENOMIC DNA]</scope>
    <source>
        <strain evidence="1 2">Ys</strain>
    </source>
</reference>
<keyword evidence="2" id="KW-1185">Reference proteome</keyword>
<dbReference type="Pfam" id="PF13557">
    <property type="entry name" value="Phenol_MetA_deg"/>
    <property type="match status" value="1"/>
</dbReference>
<evidence type="ECO:0000313" key="2">
    <source>
        <dbReference type="Proteomes" id="UP000288227"/>
    </source>
</evidence>
<organism evidence="1 2">
    <name type="scientific">Chryseotalea sanaruensis</name>
    <dbReference type="NCBI Taxonomy" id="2482724"/>
    <lineage>
        <taxon>Bacteria</taxon>
        <taxon>Pseudomonadati</taxon>
        <taxon>Bacteroidota</taxon>
        <taxon>Cytophagia</taxon>
        <taxon>Cytophagales</taxon>
        <taxon>Chryseotaleaceae</taxon>
        <taxon>Chryseotalea</taxon>
    </lineage>
</organism>
<dbReference type="EMBL" id="BHXQ01000005">
    <property type="protein sequence ID" value="GCC52862.1"/>
    <property type="molecule type" value="Genomic_DNA"/>
</dbReference>
<sequence length="234" mass="25923">MRNFALDRPDITETAQTVDAGHFQFEGDVIKWVKETQGNSPRTINIWSGLYKMGLTANWDIHLGYELFNIYQDNEGKKIDDGAGALTVRLKRNFWGNDGDKKTSFGAIPYITFEPGNALEFNDNIQFGVGFPFSYTLTDKLGLGAQPQIDFIPDGTGGHDLSFFQTVVIGGPLVGELDFYVETVAFFTSADNNYLLNGGLIYNISPNVKVDVATNLGLNKPSPTRIYLGLSFRI</sequence>